<comment type="caution">
    <text evidence="3">The sequence shown here is derived from an EMBL/GenBank/DDBJ whole genome shotgun (WGS) entry which is preliminary data.</text>
</comment>
<keyword evidence="4" id="KW-1185">Reference proteome</keyword>
<dbReference type="SUPFAM" id="SSF48371">
    <property type="entry name" value="ARM repeat"/>
    <property type="match status" value="1"/>
</dbReference>
<name>A0ABR3PC39_9PEZI</name>
<organism evidence="3 4">
    <name type="scientific">Neodothiora populina</name>
    <dbReference type="NCBI Taxonomy" id="2781224"/>
    <lineage>
        <taxon>Eukaryota</taxon>
        <taxon>Fungi</taxon>
        <taxon>Dikarya</taxon>
        <taxon>Ascomycota</taxon>
        <taxon>Pezizomycotina</taxon>
        <taxon>Dothideomycetes</taxon>
        <taxon>Dothideomycetidae</taxon>
        <taxon>Dothideales</taxon>
        <taxon>Dothioraceae</taxon>
        <taxon>Neodothiora</taxon>
    </lineage>
</organism>
<evidence type="ECO:0000256" key="2">
    <source>
        <dbReference type="SAM" id="MobiDB-lite"/>
    </source>
</evidence>
<evidence type="ECO:0000256" key="1">
    <source>
        <dbReference type="SAM" id="Coils"/>
    </source>
</evidence>
<feature type="coiled-coil region" evidence="1">
    <location>
        <begin position="603"/>
        <end position="723"/>
    </location>
</feature>
<proteinExistence type="predicted"/>
<dbReference type="EMBL" id="JBFMKM010000010">
    <property type="protein sequence ID" value="KAL1303559.1"/>
    <property type="molecule type" value="Genomic_DNA"/>
</dbReference>
<feature type="region of interest" description="Disordered" evidence="2">
    <location>
        <begin position="466"/>
        <end position="512"/>
    </location>
</feature>
<dbReference type="InterPro" id="IPR007483">
    <property type="entry name" value="Hamartin"/>
</dbReference>
<evidence type="ECO:0000313" key="3">
    <source>
        <dbReference type="EMBL" id="KAL1303559.1"/>
    </source>
</evidence>
<dbReference type="GeneID" id="95980628"/>
<feature type="compositionally biased region" description="Basic and acidic residues" evidence="2">
    <location>
        <begin position="300"/>
        <end position="309"/>
    </location>
</feature>
<dbReference type="Proteomes" id="UP001562354">
    <property type="component" value="Unassembled WGS sequence"/>
</dbReference>
<gene>
    <name evidence="3" type="ORF">AAFC00_006929</name>
</gene>
<sequence length="990" mass="111953">MSSGSLNDIVTLLSDTFSQSELTPTSIEDLKQSLSTLTLKARKNDVDTATRLQHELINLYKGRVETDQARLGPFMSVLDQVRPLLAADDVVYWFNNALLPFVHLESAWRSSLDDAEDFVVQAMAYDDDSSDARERARTCSTLAATLLDAYMSRTALSTPESQQNPELPLRTRARAAQQLQKMLVAFGHKRAKDFFLAIDNYLVVTDTRFRALSLLAAFLEEQQAHLYLVVHTAVVEHLLKCLMNDTATLVVSAALRCLIMLLPHIPATVATQLPRLFLVYSRFLCWEKFSASSTKAQRDLVTDDRLPREDESDYSDDEEDGSDPTWTTLHPLPDMPESTAPDLLHYFTYLYGLYPLSFMSYIRKPRKYLKNLDFPGANEFDLDQAVIRTRTEQFQRLHLLHPSFFNATVEDEIAENRWLKAEPSEVIAECLGLYVGQRPALASPGPPPTSDLPALPLLMTLDQPRKDVQADSDADPTTPVSPAASHKSQPGPSPVKETSSPDTPVASSQSTAISLTHDVTQLQRELMSLRNELTFERYLKHQHVAAIGQLRRNHIKAVTIEAETATLINANRALRKKLGDAIRFNEKMQKETQARRTHTKQSEEQLTAKIRSLKADLTNQEALQRDLEQASRDCDQLRLLLVESEARELSKQEELESLRGNADEVERLRAELSELSRQTRMHRQRELHAETTEAEQEMTKQELDSTKTLLKNRELELERAKRMFETRTTELVARLEMVTSNHDNATIGTETSPSTAEMETMLAHARAKLTQTKRAYAQLLDDYTDLRIRYQELVAGVNHREPRMPMEFRQRKPSLAQDYNALDRGGQDYDRNNMDPMYYKDRRSFESPNIYDHQRLYPQPSAMMPDHRLNPPMPSGQYQQHMMAGGPPFHGNSNLINDGYSQHTAAWGAAPSSTSDYESGAPSMMREVSKSAFSVSEDGRSSIYSKKGKSKPEVRVVYGRGGAQNMKIKNKNKTDKTSKSGGILGIKGIM</sequence>
<dbReference type="PANTHER" id="PTHR15154:SF2">
    <property type="entry name" value="HAMARTIN"/>
    <property type="match status" value="1"/>
</dbReference>
<feature type="region of interest" description="Disordered" evidence="2">
    <location>
        <begin position="960"/>
        <end position="984"/>
    </location>
</feature>
<feature type="region of interest" description="Disordered" evidence="2">
    <location>
        <begin position="300"/>
        <end position="332"/>
    </location>
</feature>
<feature type="compositionally biased region" description="Acidic residues" evidence="2">
    <location>
        <begin position="310"/>
        <end position="322"/>
    </location>
</feature>
<dbReference type="RefSeq" id="XP_069199834.1">
    <property type="nucleotide sequence ID" value="XM_069346956.1"/>
</dbReference>
<evidence type="ECO:0000313" key="4">
    <source>
        <dbReference type="Proteomes" id="UP001562354"/>
    </source>
</evidence>
<feature type="compositionally biased region" description="Polar residues" evidence="2">
    <location>
        <begin position="486"/>
        <end position="512"/>
    </location>
</feature>
<dbReference type="PANTHER" id="PTHR15154">
    <property type="entry name" value="HAMARTIN"/>
    <property type="match status" value="1"/>
</dbReference>
<dbReference type="InterPro" id="IPR016024">
    <property type="entry name" value="ARM-type_fold"/>
</dbReference>
<keyword evidence="1" id="KW-0175">Coiled coil</keyword>
<protein>
    <recommendedName>
        <fullName evidence="5">Hamartin</fullName>
    </recommendedName>
</protein>
<evidence type="ECO:0008006" key="5">
    <source>
        <dbReference type="Google" id="ProtNLM"/>
    </source>
</evidence>
<reference evidence="3 4" key="1">
    <citation type="submission" date="2024-07" db="EMBL/GenBank/DDBJ databases">
        <title>Draft sequence of the Neodothiora populina.</title>
        <authorList>
            <person name="Drown D.D."/>
            <person name="Schuette U.S."/>
            <person name="Buechlein A.B."/>
            <person name="Rusch D.R."/>
            <person name="Winton L.W."/>
            <person name="Adams G.A."/>
        </authorList>
    </citation>
    <scope>NUCLEOTIDE SEQUENCE [LARGE SCALE GENOMIC DNA]</scope>
    <source>
        <strain evidence="3 4">CPC 39397</strain>
    </source>
</reference>
<dbReference type="Pfam" id="PF04388">
    <property type="entry name" value="Hamartin"/>
    <property type="match status" value="2"/>
</dbReference>
<accession>A0ABR3PC39</accession>